<comment type="caution">
    <text evidence="2">The sequence shown here is derived from an EMBL/GenBank/DDBJ whole genome shotgun (WGS) entry which is preliminary data.</text>
</comment>
<evidence type="ECO:0000313" key="3">
    <source>
        <dbReference type="Proteomes" id="UP001604336"/>
    </source>
</evidence>
<dbReference type="Proteomes" id="UP001604336">
    <property type="component" value="Unassembled WGS sequence"/>
</dbReference>
<accession>A0ABD1REB1</accession>
<protein>
    <submittedName>
        <fullName evidence="2">Uncharacterized protein</fullName>
    </submittedName>
</protein>
<feature type="compositionally biased region" description="Basic and acidic residues" evidence="1">
    <location>
        <begin position="141"/>
        <end position="169"/>
    </location>
</feature>
<name>A0ABD1REB1_9LAMI</name>
<keyword evidence="3" id="KW-1185">Reference proteome</keyword>
<gene>
    <name evidence="2" type="ORF">Adt_31459</name>
</gene>
<evidence type="ECO:0000256" key="1">
    <source>
        <dbReference type="SAM" id="MobiDB-lite"/>
    </source>
</evidence>
<sequence length="177" mass="20231">MHAIDTNQDQAEAKVYLAELIKGDTYACPIQAKSEMPIKNEPAKEENKKTRTFSFDITKADIIFDRLYKDKQIKLSDKHKLPKPEQIKGRITFESKKKMAVDENPFPQLVDVNMGAKRSRATIESKVAKQNTFEDGEEDDTKALKEEPLKEEPLKGECVGKSKFEHRKDDEDDDDVG</sequence>
<feature type="region of interest" description="Disordered" evidence="1">
    <location>
        <begin position="122"/>
        <end position="177"/>
    </location>
</feature>
<organism evidence="2 3">
    <name type="scientific">Abeliophyllum distichum</name>
    <dbReference type="NCBI Taxonomy" id="126358"/>
    <lineage>
        <taxon>Eukaryota</taxon>
        <taxon>Viridiplantae</taxon>
        <taxon>Streptophyta</taxon>
        <taxon>Embryophyta</taxon>
        <taxon>Tracheophyta</taxon>
        <taxon>Spermatophyta</taxon>
        <taxon>Magnoliopsida</taxon>
        <taxon>eudicotyledons</taxon>
        <taxon>Gunneridae</taxon>
        <taxon>Pentapetalae</taxon>
        <taxon>asterids</taxon>
        <taxon>lamiids</taxon>
        <taxon>Lamiales</taxon>
        <taxon>Oleaceae</taxon>
        <taxon>Forsythieae</taxon>
        <taxon>Abeliophyllum</taxon>
    </lineage>
</organism>
<dbReference type="EMBL" id="JBFOLK010000009">
    <property type="protein sequence ID" value="KAL2486703.1"/>
    <property type="molecule type" value="Genomic_DNA"/>
</dbReference>
<evidence type="ECO:0000313" key="2">
    <source>
        <dbReference type="EMBL" id="KAL2486703.1"/>
    </source>
</evidence>
<reference evidence="3" key="1">
    <citation type="submission" date="2024-07" db="EMBL/GenBank/DDBJ databases">
        <title>Two chromosome-level genome assemblies of Korean endemic species Abeliophyllum distichum and Forsythia ovata (Oleaceae).</title>
        <authorList>
            <person name="Jang H."/>
        </authorList>
    </citation>
    <scope>NUCLEOTIDE SEQUENCE [LARGE SCALE GENOMIC DNA]</scope>
</reference>
<dbReference type="AlphaFoldDB" id="A0ABD1REB1"/>
<proteinExistence type="predicted"/>